<dbReference type="Gene3D" id="3.30.450.20">
    <property type="entry name" value="PAS domain"/>
    <property type="match status" value="1"/>
</dbReference>
<dbReference type="Gene3D" id="3.30.70.270">
    <property type="match status" value="1"/>
</dbReference>
<feature type="domain" description="GGDEF" evidence="9">
    <location>
        <begin position="371"/>
        <end position="503"/>
    </location>
</feature>
<dbReference type="InterPro" id="IPR043128">
    <property type="entry name" value="Rev_trsase/Diguanyl_cyclase"/>
</dbReference>
<dbReference type="InterPro" id="IPR000700">
    <property type="entry name" value="PAS-assoc_C"/>
</dbReference>
<dbReference type="InterPro" id="IPR035965">
    <property type="entry name" value="PAS-like_dom_sf"/>
</dbReference>
<dbReference type="FunFam" id="3.30.70.270:FF:000001">
    <property type="entry name" value="Diguanylate cyclase domain protein"/>
    <property type="match status" value="1"/>
</dbReference>
<dbReference type="RefSeq" id="WP_015005429.1">
    <property type="nucleotide sequence ID" value="NZ_KE646805.1"/>
</dbReference>
<reference evidence="10 11" key="1">
    <citation type="journal article" date="2013" name="Genome Announc.">
        <title>Genome Sequence of the Pyrene- and Fluoranthene-Degrading Bacterium Cycloclasticus sp. Strain PY97M.</title>
        <authorList>
            <person name="Cui Z."/>
            <person name="Xu G."/>
            <person name="Li Q."/>
            <person name="Gao W."/>
            <person name="Zheng L."/>
        </authorList>
    </citation>
    <scope>NUCLEOTIDE SEQUENCE [LARGE SCALE GENOMIC DNA]</scope>
    <source>
        <strain evidence="10 11">PY97M</strain>
    </source>
</reference>
<dbReference type="InterPro" id="IPR000014">
    <property type="entry name" value="PAS"/>
</dbReference>
<feature type="domain" description="PAC" evidence="8">
    <location>
        <begin position="287"/>
        <end position="339"/>
    </location>
</feature>
<feature type="domain" description="PAS" evidence="7">
    <location>
        <begin position="211"/>
        <end position="282"/>
    </location>
</feature>
<dbReference type="InterPro" id="IPR000160">
    <property type="entry name" value="GGDEF_dom"/>
</dbReference>
<comment type="caution">
    <text evidence="10">The sequence shown here is derived from an EMBL/GenBank/DDBJ whole genome shotgun (WGS) entry which is preliminary data.</text>
</comment>
<evidence type="ECO:0000313" key="10">
    <source>
        <dbReference type="EMBL" id="EPD14198.1"/>
    </source>
</evidence>
<gene>
    <name evidence="10" type="ORF">L196_01835</name>
</gene>
<protein>
    <submittedName>
        <fullName evidence="10">Diguanylate cyclase with PAS/PAC sensor and hemerythrin-like metal-binding domain</fullName>
    </submittedName>
</protein>
<dbReference type="PROSITE" id="PS50113">
    <property type="entry name" value="PAC"/>
    <property type="match status" value="1"/>
</dbReference>
<dbReference type="AlphaFoldDB" id="A0AB33Z532"/>
<dbReference type="SUPFAM" id="SSF55785">
    <property type="entry name" value="PYP-like sensor domain (PAS domain)"/>
    <property type="match status" value="1"/>
</dbReference>
<dbReference type="PANTHER" id="PTHR46663">
    <property type="entry name" value="DIGUANYLATE CYCLASE DGCT-RELATED"/>
    <property type="match status" value="1"/>
</dbReference>
<evidence type="ECO:0000256" key="6">
    <source>
        <dbReference type="SAM" id="Phobius"/>
    </source>
</evidence>
<dbReference type="PANTHER" id="PTHR46663:SF2">
    <property type="entry name" value="GGDEF DOMAIN-CONTAINING PROTEIN"/>
    <property type="match status" value="1"/>
</dbReference>
<accession>A0AB33Z532</accession>
<dbReference type="InterPro" id="IPR052163">
    <property type="entry name" value="DGC-Regulatory_Protein"/>
</dbReference>
<dbReference type="EMBL" id="ASHL01000001">
    <property type="protein sequence ID" value="EPD14198.1"/>
    <property type="molecule type" value="Genomic_DNA"/>
</dbReference>
<dbReference type="NCBIfam" id="TIGR00229">
    <property type="entry name" value="sensory_box"/>
    <property type="match status" value="1"/>
</dbReference>
<dbReference type="GO" id="GO:0016020">
    <property type="term" value="C:membrane"/>
    <property type="evidence" value="ECO:0007669"/>
    <property type="project" value="UniProtKB-SubCell"/>
</dbReference>
<dbReference type="PROSITE" id="PS50887">
    <property type="entry name" value="GGDEF"/>
    <property type="match status" value="1"/>
</dbReference>
<keyword evidence="3 6" id="KW-0812">Transmembrane</keyword>
<evidence type="ECO:0000256" key="1">
    <source>
        <dbReference type="ARBA" id="ARBA00001946"/>
    </source>
</evidence>
<dbReference type="Pfam" id="PF00990">
    <property type="entry name" value="GGDEF"/>
    <property type="match status" value="1"/>
</dbReference>
<dbReference type="InterPro" id="IPR029095">
    <property type="entry name" value="NarX-like_N"/>
</dbReference>
<dbReference type="InterPro" id="IPR029787">
    <property type="entry name" value="Nucleotide_cyclase"/>
</dbReference>
<dbReference type="CDD" id="cd00130">
    <property type="entry name" value="PAS"/>
    <property type="match status" value="1"/>
</dbReference>
<evidence type="ECO:0000256" key="5">
    <source>
        <dbReference type="ARBA" id="ARBA00023136"/>
    </source>
</evidence>
<keyword evidence="11" id="KW-1185">Reference proteome</keyword>
<keyword evidence="4 6" id="KW-1133">Transmembrane helix</keyword>
<evidence type="ECO:0000256" key="3">
    <source>
        <dbReference type="ARBA" id="ARBA00022692"/>
    </source>
</evidence>
<dbReference type="SMART" id="SM00267">
    <property type="entry name" value="GGDEF"/>
    <property type="match status" value="1"/>
</dbReference>
<name>A0AB33Z532_9GAMM</name>
<comment type="cofactor">
    <cofactor evidence="1">
        <name>Mg(2+)</name>
        <dbReference type="ChEBI" id="CHEBI:18420"/>
    </cofactor>
</comment>
<dbReference type="SUPFAM" id="SSF55073">
    <property type="entry name" value="Nucleotide cyclase"/>
    <property type="match status" value="1"/>
</dbReference>
<dbReference type="CDD" id="cd01949">
    <property type="entry name" value="GGDEF"/>
    <property type="match status" value="1"/>
</dbReference>
<evidence type="ECO:0000256" key="4">
    <source>
        <dbReference type="ARBA" id="ARBA00022989"/>
    </source>
</evidence>
<evidence type="ECO:0000256" key="2">
    <source>
        <dbReference type="ARBA" id="ARBA00004141"/>
    </source>
</evidence>
<evidence type="ECO:0000259" key="9">
    <source>
        <dbReference type="PROSITE" id="PS50887"/>
    </source>
</evidence>
<organism evidence="10 11">
    <name type="scientific">Cycloclasticus pugetii</name>
    <dbReference type="NCBI Taxonomy" id="34068"/>
    <lineage>
        <taxon>Bacteria</taxon>
        <taxon>Pseudomonadati</taxon>
        <taxon>Pseudomonadota</taxon>
        <taxon>Gammaproteobacteria</taxon>
        <taxon>Thiotrichales</taxon>
        <taxon>Piscirickettsiaceae</taxon>
        <taxon>Cycloclasticus</taxon>
    </lineage>
</organism>
<keyword evidence="5 6" id="KW-0472">Membrane</keyword>
<dbReference type="PROSITE" id="PS50112">
    <property type="entry name" value="PAS"/>
    <property type="match status" value="1"/>
</dbReference>
<evidence type="ECO:0000259" key="7">
    <source>
        <dbReference type="PROSITE" id="PS50112"/>
    </source>
</evidence>
<evidence type="ECO:0000313" key="11">
    <source>
        <dbReference type="Proteomes" id="UP000015462"/>
    </source>
</evidence>
<evidence type="ECO:0000259" key="8">
    <source>
        <dbReference type="PROSITE" id="PS50113"/>
    </source>
</evidence>
<sequence length="503" mass="55871">MNQTLLKYKLVLLPLVLVMLLDFALLAINYYVTAQIEVSAKNINIAGRQRMLSQKIIKLASLIHNSSQHQTVPLGDMDKLAKAVALFDETLNAFSEGGTATAASGEVIFIDKLVDEDARERLFDAQYIWRPLHEELSYFLSSQAVSASFSHQMMKDLAKHDEELLSLMNELTISLEEEAKAETFFLRSIQTATVLLIFVCFCIATIRLIRREDYYDNLMEKTTDIVIGVDVKTALTTFVSGSVVELLGFNQQHYLLKPASLFFVKESKAVFSEILEAVDKTGRLPTSRCEVRLLKSDDSILVADIVMQTALSENGKNVEVTAAIRDISERKAAEAILIEQAHKDELTGLPNRIVFYELAEHALSIAQRNKTRLAILYIDLDQFKPINDTYGHGVGDTVLQTTANRIAACIRKSDSVFRIGGDEFIVLLEGQVDDEGVRRLAENIIQSVSNSIMVNGDSCQIGASIGVAFYPDDGADIDVLTQKADKAMYTVKHSGRNNVAFAE</sequence>
<feature type="transmembrane region" description="Helical" evidence="6">
    <location>
        <begin position="189"/>
        <end position="209"/>
    </location>
</feature>
<dbReference type="Proteomes" id="UP000015462">
    <property type="component" value="Unassembled WGS sequence"/>
</dbReference>
<proteinExistence type="predicted"/>
<dbReference type="GO" id="GO:0003824">
    <property type="term" value="F:catalytic activity"/>
    <property type="evidence" value="ECO:0007669"/>
    <property type="project" value="UniProtKB-ARBA"/>
</dbReference>
<comment type="subcellular location">
    <subcellularLocation>
        <location evidence="2">Membrane</location>
        <topology evidence="2">Multi-pass membrane protein</topology>
    </subcellularLocation>
</comment>
<dbReference type="NCBIfam" id="TIGR00254">
    <property type="entry name" value="GGDEF"/>
    <property type="match status" value="1"/>
</dbReference>
<dbReference type="Pfam" id="PF13675">
    <property type="entry name" value="PilJ"/>
    <property type="match status" value="1"/>
</dbReference>